<dbReference type="PANTHER" id="PTHR32114:SF2">
    <property type="entry name" value="ABC TRANSPORTER ABCH.3"/>
    <property type="match status" value="1"/>
</dbReference>
<feature type="coiled-coil region" evidence="4">
    <location>
        <begin position="183"/>
        <end position="287"/>
    </location>
</feature>
<evidence type="ECO:0000256" key="3">
    <source>
        <dbReference type="ARBA" id="ARBA00013368"/>
    </source>
</evidence>
<dbReference type="PANTHER" id="PTHR32114">
    <property type="entry name" value="ABC TRANSPORTER ABCH.3"/>
    <property type="match status" value="1"/>
</dbReference>
<feature type="coiled-coil region" evidence="4">
    <location>
        <begin position="392"/>
        <end position="500"/>
    </location>
</feature>
<evidence type="ECO:0000259" key="5">
    <source>
        <dbReference type="Pfam" id="PF13476"/>
    </source>
</evidence>
<keyword evidence="4" id="KW-0175">Coiled coil</keyword>
<dbReference type="SUPFAM" id="SSF52540">
    <property type="entry name" value="P-loop containing nucleoside triphosphate hydrolases"/>
    <property type="match status" value="1"/>
</dbReference>
<dbReference type="Pfam" id="PF13476">
    <property type="entry name" value="AAA_23"/>
    <property type="match status" value="1"/>
</dbReference>
<evidence type="ECO:0000313" key="6">
    <source>
        <dbReference type="EMBL" id="WOB43115.1"/>
    </source>
</evidence>
<comment type="similarity">
    <text evidence="1">Belongs to the SMC family. SbcC subfamily.</text>
</comment>
<dbReference type="KEGG" id="tog:HNI00_08065"/>
<protein>
    <recommendedName>
        <fullName evidence="3">Nuclease SbcCD subunit C</fullName>
    </recommendedName>
</protein>
<gene>
    <name evidence="6" type="ORF">HNI00_08065</name>
</gene>
<dbReference type="RefSeq" id="WP_316792289.1">
    <property type="nucleotide sequence ID" value="NZ_CP053540.1"/>
</dbReference>
<comment type="subunit">
    <text evidence="2">Heterodimer of SbcC and SbcD.</text>
</comment>
<accession>A0AA96YAK0</accession>
<dbReference type="GO" id="GO:0006302">
    <property type="term" value="P:double-strand break repair"/>
    <property type="evidence" value="ECO:0007669"/>
    <property type="project" value="InterPro"/>
</dbReference>
<evidence type="ECO:0000256" key="4">
    <source>
        <dbReference type="SAM" id="Coils"/>
    </source>
</evidence>
<name>A0AA96YAK0_9CYAN</name>
<feature type="domain" description="Rad50/SbcC-type AAA" evidence="5">
    <location>
        <begin position="5"/>
        <end position="237"/>
    </location>
</feature>
<proteinExistence type="inferred from homology"/>
<reference evidence="6" key="1">
    <citation type="submission" date="2020-05" db="EMBL/GenBank/DDBJ databases">
        <authorList>
            <person name="Zhu T."/>
            <person name="Keshari N."/>
            <person name="Lu X."/>
        </authorList>
    </citation>
    <scope>NUCLEOTIDE SEQUENCE</scope>
    <source>
        <strain evidence="6">NK1-22</strain>
    </source>
</reference>
<evidence type="ECO:0000256" key="2">
    <source>
        <dbReference type="ARBA" id="ARBA00011322"/>
    </source>
</evidence>
<dbReference type="EMBL" id="CP053540">
    <property type="protein sequence ID" value="WOB43115.1"/>
    <property type="molecule type" value="Genomic_DNA"/>
</dbReference>
<dbReference type="InterPro" id="IPR027417">
    <property type="entry name" value="P-loop_NTPase"/>
</dbReference>
<evidence type="ECO:0000256" key="1">
    <source>
        <dbReference type="ARBA" id="ARBA00006930"/>
    </source>
</evidence>
<organism evidence="6">
    <name type="scientific">Thermoleptolyngbya oregonensis NK1-22</name>
    <dbReference type="NCBI Taxonomy" id="2547457"/>
    <lineage>
        <taxon>Bacteria</taxon>
        <taxon>Bacillati</taxon>
        <taxon>Cyanobacteriota</taxon>
        <taxon>Cyanophyceae</taxon>
        <taxon>Oculatellales</taxon>
        <taxon>Oculatellaceae</taxon>
        <taxon>Thermoleptolyngbya</taxon>
    </lineage>
</organism>
<dbReference type="AlphaFoldDB" id="A0AA96YAK0"/>
<dbReference type="GO" id="GO:0016887">
    <property type="term" value="F:ATP hydrolysis activity"/>
    <property type="evidence" value="ECO:0007669"/>
    <property type="project" value="InterPro"/>
</dbReference>
<dbReference type="Gene3D" id="3.40.50.300">
    <property type="entry name" value="P-loop containing nucleotide triphosphate hydrolases"/>
    <property type="match status" value="2"/>
</dbReference>
<sequence length="692" mass="79223">MRLLSIQLHNFRQFYGTTPELRLSASGDRKVTVIHGNNGAGKTSLLNAFTWALYEKTTAAFASPDQLVNKRALAEAAVNVPVECWVELACEHGATQYRIRRSCRAYRTETGEISQTKSDLSLKYAGEDGRWRISEQHLDDVIGRILPVSLHQYFFFDGERIEQIVRSNKKAEIAEATKALLGVEVLTRAIRHLGEARKTLEKELERFGDPETQTLVQQKQTLEEKQEQIAARQGEIESEIEQFKNQRQAVANALRESEAVRAEQKRRDDLESQKQSVRDALEQCRVRLKSILSTQGYAVLLPGAIAQFRALEQGLRQRGELPADIKQQFVQDLLDRQRCICGTVLEAGSDHYHQVKAYLERAGLADVEETVIRMGAQMEAIARQIPIFWQTVDEEQRKIGDLRQTLSRIETELDTIHEQLRNSPLEDIRNLEKRHEEIDAKIQALNREQGENDQRVKDLSQQIEDLRRQIEKHQATETRQAQAQRRIAATEEAIARLKQVQTNVDRVFRSDLERRVQEIFQRIVVAPYVPCLTEKYELHLVESTTGQERLVPASTGENQVLSLSFIGAIIDRVRDWSRRDQQNQYLMPPDAGNYPMVMDSPFGSLDETYRRQVARSLPTLANQLMVLVSKTQWRGEVAEEMGPHLGRQYVLVYHSPKADVEPDAIALNGMSYSLVCRSPNEYEYTEIIEVEG</sequence>
<dbReference type="InterPro" id="IPR038729">
    <property type="entry name" value="Rad50/SbcC_AAA"/>
</dbReference>